<dbReference type="HOGENOM" id="CLU_1095163_0_0_1"/>
<dbReference type="AlphaFoldDB" id="R7US29"/>
<reference evidence="6" key="1">
    <citation type="submission" date="2012-12" db="EMBL/GenBank/DDBJ databases">
        <authorList>
            <person name="Hellsten U."/>
            <person name="Grimwood J."/>
            <person name="Chapman J.A."/>
            <person name="Shapiro H."/>
            <person name="Aerts A."/>
            <person name="Otillar R.P."/>
            <person name="Terry A.Y."/>
            <person name="Boore J.L."/>
            <person name="Simakov O."/>
            <person name="Marletaz F."/>
            <person name="Cho S.-J."/>
            <person name="Edsinger-Gonzales E."/>
            <person name="Havlak P."/>
            <person name="Kuo D.-H."/>
            <person name="Larsson T."/>
            <person name="Lv J."/>
            <person name="Arendt D."/>
            <person name="Savage R."/>
            <person name="Osoegawa K."/>
            <person name="de Jong P."/>
            <person name="Lindberg D.R."/>
            <person name="Seaver E.C."/>
            <person name="Weisblat D.A."/>
            <person name="Putnam N.H."/>
            <person name="Grigoriev I.V."/>
            <person name="Rokhsar D.S."/>
        </authorList>
    </citation>
    <scope>NUCLEOTIDE SEQUENCE</scope>
    <source>
        <strain evidence="6">I ESC-2004</strain>
    </source>
</reference>
<reference evidence="5" key="3">
    <citation type="submission" date="2015-06" db="UniProtKB">
        <authorList>
            <consortium name="EnsemblMetazoa"/>
        </authorList>
    </citation>
    <scope>IDENTIFICATION</scope>
</reference>
<dbReference type="EMBL" id="KB298688">
    <property type="protein sequence ID" value="ELU08948.1"/>
    <property type="molecule type" value="Genomic_DNA"/>
</dbReference>
<feature type="region of interest" description="Disordered" evidence="1">
    <location>
        <begin position="186"/>
        <end position="226"/>
    </location>
</feature>
<dbReference type="EnsemblMetazoa" id="CapteT207026">
    <property type="protein sequence ID" value="CapteP207026"/>
    <property type="gene ID" value="CapteG207026"/>
</dbReference>
<evidence type="ECO:0000313" key="4">
    <source>
        <dbReference type="EMBL" id="ELU08948.1"/>
    </source>
</evidence>
<evidence type="ECO:0000313" key="5">
    <source>
        <dbReference type="EnsemblMetazoa" id="CapteP207026"/>
    </source>
</evidence>
<feature type="domain" description="Shisa N-terminal" evidence="3">
    <location>
        <begin position="39"/>
        <end position="83"/>
    </location>
</feature>
<proteinExistence type="predicted"/>
<evidence type="ECO:0000256" key="2">
    <source>
        <dbReference type="SAM" id="SignalP"/>
    </source>
</evidence>
<dbReference type="OrthoDB" id="10010453at2759"/>
<protein>
    <recommendedName>
        <fullName evidence="3">Shisa N-terminal domain-containing protein</fullName>
    </recommendedName>
</protein>
<keyword evidence="2" id="KW-0732">Signal</keyword>
<sequence>MSKFANFVLLCVSQCIMSTCADILNKDDLFSTQREYPEAYCQPYCNSGGYLIPGQTCIPNGRPIFCCGTEYERECCEDPDQDVGDMYPPENQCGASSWWYYHGDINHTRQRAVNLFGRSRSEQGTGTGSGETTTSENNDNPMENFDPCSPNAFSPPAYESLPKEPPKYGDIFGEDNVAFENDAETSFANENPPDYAIDNETTNRTNETHSASPGEATGGNLTPVENLDSDSMIEVPLNEETTHVNTDDVISSAL</sequence>
<feature type="compositionally biased region" description="Polar residues" evidence="1">
    <location>
        <begin position="199"/>
        <end position="211"/>
    </location>
</feature>
<feature type="chain" id="PRO_5008788328" description="Shisa N-terminal domain-containing protein" evidence="2">
    <location>
        <begin position="22"/>
        <end position="254"/>
    </location>
</feature>
<evidence type="ECO:0000313" key="6">
    <source>
        <dbReference type="Proteomes" id="UP000014760"/>
    </source>
</evidence>
<evidence type="ECO:0000256" key="1">
    <source>
        <dbReference type="SAM" id="MobiDB-lite"/>
    </source>
</evidence>
<dbReference type="Pfam" id="PF13908">
    <property type="entry name" value="Shisa_N"/>
    <property type="match status" value="1"/>
</dbReference>
<evidence type="ECO:0000259" key="3">
    <source>
        <dbReference type="Pfam" id="PF13908"/>
    </source>
</evidence>
<name>R7US29_CAPTE</name>
<accession>R7US29</accession>
<organism evidence="4">
    <name type="scientific">Capitella teleta</name>
    <name type="common">Polychaete worm</name>
    <dbReference type="NCBI Taxonomy" id="283909"/>
    <lineage>
        <taxon>Eukaryota</taxon>
        <taxon>Metazoa</taxon>
        <taxon>Spiralia</taxon>
        <taxon>Lophotrochozoa</taxon>
        <taxon>Annelida</taxon>
        <taxon>Polychaeta</taxon>
        <taxon>Sedentaria</taxon>
        <taxon>Scolecida</taxon>
        <taxon>Capitellidae</taxon>
        <taxon>Capitella</taxon>
    </lineage>
</organism>
<dbReference type="EMBL" id="AMQN01001054">
    <property type="status" value="NOT_ANNOTATED_CDS"/>
    <property type="molecule type" value="Genomic_DNA"/>
</dbReference>
<feature type="region of interest" description="Disordered" evidence="1">
    <location>
        <begin position="117"/>
        <end position="173"/>
    </location>
</feature>
<feature type="signal peptide" evidence="2">
    <location>
        <begin position="1"/>
        <end position="21"/>
    </location>
</feature>
<reference evidence="4 6" key="2">
    <citation type="journal article" date="2013" name="Nature">
        <title>Insights into bilaterian evolution from three spiralian genomes.</title>
        <authorList>
            <person name="Simakov O."/>
            <person name="Marletaz F."/>
            <person name="Cho S.J."/>
            <person name="Edsinger-Gonzales E."/>
            <person name="Havlak P."/>
            <person name="Hellsten U."/>
            <person name="Kuo D.H."/>
            <person name="Larsson T."/>
            <person name="Lv J."/>
            <person name="Arendt D."/>
            <person name="Savage R."/>
            <person name="Osoegawa K."/>
            <person name="de Jong P."/>
            <person name="Grimwood J."/>
            <person name="Chapman J.A."/>
            <person name="Shapiro H."/>
            <person name="Aerts A."/>
            <person name="Otillar R.P."/>
            <person name="Terry A.Y."/>
            <person name="Boore J.L."/>
            <person name="Grigoriev I.V."/>
            <person name="Lindberg D.R."/>
            <person name="Seaver E.C."/>
            <person name="Weisblat D.A."/>
            <person name="Putnam N.H."/>
            <person name="Rokhsar D.S."/>
        </authorList>
    </citation>
    <scope>NUCLEOTIDE SEQUENCE</scope>
    <source>
        <strain evidence="4 6">I ESC-2004</strain>
    </source>
</reference>
<dbReference type="InterPro" id="IPR053891">
    <property type="entry name" value="Shisa_N"/>
</dbReference>
<gene>
    <name evidence="4" type="ORF">CAPTEDRAFT_207026</name>
</gene>
<dbReference type="Proteomes" id="UP000014760">
    <property type="component" value="Unassembled WGS sequence"/>
</dbReference>
<keyword evidence="6" id="KW-1185">Reference proteome</keyword>